<dbReference type="Proteomes" id="UP000196594">
    <property type="component" value="Unassembled WGS sequence"/>
</dbReference>
<dbReference type="EMBL" id="NHNT01000002">
    <property type="protein sequence ID" value="OUZ40173.1"/>
    <property type="molecule type" value="Genomic_DNA"/>
</dbReference>
<evidence type="ECO:0000259" key="3">
    <source>
        <dbReference type="Pfam" id="PF02834"/>
    </source>
</evidence>
<keyword evidence="1 2" id="KW-0378">Hydrolase</keyword>
<dbReference type="Pfam" id="PF02834">
    <property type="entry name" value="LigT_PEase"/>
    <property type="match status" value="2"/>
</dbReference>
<accession>A0ABX3ZKV1</accession>
<name>A0ABX3ZKV1_9BACL</name>
<dbReference type="InterPro" id="IPR009097">
    <property type="entry name" value="Cyclic_Pdiesterase"/>
</dbReference>
<dbReference type="InterPro" id="IPR004175">
    <property type="entry name" value="RNA_CPDase"/>
</dbReference>
<dbReference type="HAMAP" id="MF_01940">
    <property type="entry name" value="RNA_CPDase"/>
    <property type="match status" value="1"/>
</dbReference>
<keyword evidence="4" id="KW-0436">Ligase</keyword>
<feature type="short sequence motif" description="HXTX 2" evidence="2">
    <location>
        <begin position="130"/>
        <end position="133"/>
    </location>
</feature>
<dbReference type="RefSeq" id="WP_087616422.1">
    <property type="nucleotide sequence ID" value="NZ_JAFBEY010000001.1"/>
</dbReference>
<gene>
    <name evidence="4" type="ORF">CBM15_06570</name>
</gene>
<comment type="function">
    <text evidence="2">Hydrolyzes RNA 2',3'-cyclic phosphodiester to an RNA 2'-phosphomonoester.</text>
</comment>
<reference evidence="4 5" key="1">
    <citation type="journal article" date="2017" name="Int. J. Syst. Evol. Microbiol.">
        <title>Solibacillus kalamii sp. nov., isolated from a high-efficiency particulate arrestance filter system used in the International Space Station.</title>
        <authorList>
            <person name="Checinska Sielaff A."/>
            <person name="Kumar R.M."/>
            <person name="Pal D."/>
            <person name="Mayilraj S."/>
            <person name="Venkateswaran K."/>
        </authorList>
    </citation>
    <scope>NUCLEOTIDE SEQUENCE [LARGE SCALE GENOMIC DNA]</scope>
    <source>
        <strain evidence="4 5">ISSFR-015</strain>
    </source>
</reference>
<comment type="catalytic activity">
    <reaction evidence="2">
        <text>a 3'-end 2',3'-cyclophospho-ribonucleotide-RNA + H2O = a 3'-end 2'-phospho-ribonucleotide-RNA + H(+)</text>
        <dbReference type="Rhea" id="RHEA:11828"/>
        <dbReference type="Rhea" id="RHEA-COMP:10464"/>
        <dbReference type="Rhea" id="RHEA-COMP:17353"/>
        <dbReference type="ChEBI" id="CHEBI:15377"/>
        <dbReference type="ChEBI" id="CHEBI:15378"/>
        <dbReference type="ChEBI" id="CHEBI:83064"/>
        <dbReference type="ChEBI" id="CHEBI:173113"/>
        <dbReference type="EC" id="3.1.4.58"/>
    </reaction>
</comment>
<comment type="caution">
    <text evidence="4">The sequence shown here is derived from an EMBL/GenBank/DDBJ whole genome shotgun (WGS) entry which is preliminary data.</text>
</comment>
<proteinExistence type="inferred from homology"/>
<feature type="short sequence motif" description="HXTX 1" evidence="2">
    <location>
        <begin position="44"/>
        <end position="47"/>
    </location>
</feature>
<evidence type="ECO:0000313" key="4">
    <source>
        <dbReference type="EMBL" id="OUZ40173.1"/>
    </source>
</evidence>
<dbReference type="GO" id="GO:0016874">
    <property type="term" value="F:ligase activity"/>
    <property type="evidence" value="ECO:0007669"/>
    <property type="project" value="UniProtKB-KW"/>
</dbReference>
<evidence type="ECO:0000256" key="2">
    <source>
        <dbReference type="HAMAP-Rule" id="MF_01940"/>
    </source>
</evidence>
<feature type="domain" description="Phosphoesterase HXTX" evidence="3">
    <location>
        <begin position="101"/>
        <end position="177"/>
    </location>
</feature>
<comment type="similarity">
    <text evidence="2">Belongs to the 2H phosphoesterase superfamily. ThpR family.</text>
</comment>
<evidence type="ECO:0000256" key="1">
    <source>
        <dbReference type="ARBA" id="ARBA00022801"/>
    </source>
</evidence>
<feature type="active site" description="Proton acceptor" evidence="2">
    <location>
        <position position="130"/>
    </location>
</feature>
<protein>
    <recommendedName>
        <fullName evidence="2">RNA 2',3'-cyclic phosphodiesterase</fullName>
        <shortName evidence="2">RNA 2',3'-CPDase</shortName>
        <ecNumber evidence="2">3.1.4.58</ecNumber>
    </recommendedName>
</protein>
<dbReference type="InterPro" id="IPR014051">
    <property type="entry name" value="Phosphoesterase_HXTX"/>
</dbReference>
<dbReference type="Gene3D" id="3.90.1140.10">
    <property type="entry name" value="Cyclic phosphodiesterase"/>
    <property type="match status" value="1"/>
</dbReference>
<dbReference type="NCBIfam" id="TIGR02258">
    <property type="entry name" value="2_5_ligase"/>
    <property type="match status" value="1"/>
</dbReference>
<dbReference type="PANTHER" id="PTHR35561">
    <property type="entry name" value="RNA 2',3'-CYCLIC PHOSPHODIESTERASE"/>
    <property type="match status" value="1"/>
</dbReference>
<dbReference type="EC" id="3.1.4.58" evidence="2"/>
<keyword evidence="5" id="KW-1185">Reference proteome</keyword>
<dbReference type="SUPFAM" id="SSF55144">
    <property type="entry name" value="LigT-like"/>
    <property type="match status" value="1"/>
</dbReference>
<evidence type="ECO:0000313" key="5">
    <source>
        <dbReference type="Proteomes" id="UP000196594"/>
    </source>
</evidence>
<organism evidence="4 5">
    <name type="scientific">Solibacillus kalamii</name>
    <dbReference type="NCBI Taxonomy" id="1748298"/>
    <lineage>
        <taxon>Bacteria</taxon>
        <taxon>Bacillati</taxon>
        <taxon>Bacillota</taxon>
        <taxon>Bacilli</taxon>
        <taxon>Bacillales</taxon>
        <taxon>Caryophanaceae</taxon>
        <taxon>Solibacillus</taxon>
    </lineage>
</organism>
<feature type="domain" description="Phosphoesterase HXTX" evidence="3">
    <location>
        <begin position="17"/>
        <end position="95"/>
    </location>
</feature>
<dbReference type="PANTHER" id="PTHR35561:SF1">
    <property type="entry name" value="RNA 2',3'-CYCLIC PHOSPHODIESTERASE"/>
    <property type="match status" value="1"/>
</dbReference>
<feature type="active site" description="Proton donor" evidence="2">
    <location>
        <position position="44"/>
    </location>
</feature>
<sequence>MERVAHYFWAVRIPDGIKQTIHEELTRSKPIFQFKRWVDLNDYHITLAFLGAVKPQQLSSVIESVRNAIQNQKAFMLDIKGLGVFGAQSSPRIFWGAVSEAAPLYKLQEIVHQTCLDEGFTLETRPYHPHITLARKWGGNEDFNVDNFVTHNPFKEKPLSFQITEIVLYKSNIENTPKYEPIATFSLV</sequence>